<dbReference type="Proteomes" id="UP000077881">
    <property type="component" value="Unassembled WGS sequence"/>
</dbReference>
<dbReference type="STRING" id="217031.ABB05_18230"/>
<keyword evidence="3 8" id="KW-0597">Phosphoprotein</keyword>
<comment type="subcellular location">
    <subcellularLocation>
        <location evidence="1">Cytoplasm</location>
    </subcellularLocation>
</comment>
<dbReference type="PROSITE" id="PS00041">
    <property type="entry name" value="HTH_ARAC_FAMILY_1"/>
    <property type="match status" value="1"/>
</dbReference>
<feature type="domain" description="Response regulatory" evidence="10">
    <location>
        <begin position="3"/>
        <end position="120"/>
    </location>
</feature>
<dbReference type="AlphaFoldDB" id="A0A177ZKZ2"/>
<dbReference type="OrthoDB" id="342399at2"/>
<evidence type="ECO:0000256" key="4">
    <source>
        <dbReference type="ARBA" id="ARBA00023012"/>
    </source>
</evidence>
<evidence type="ECO:0000256" key="8">
    <source>
        <dbReference type="PROSITE-ProRule" id="PRU00169"/>
    </source>
</evidence>
<dbReference type="RefSeq" id="WP_064468655.1">
    <property type="nucleotide sequence ID" value="NZ_LDJR01000058.1"/>
</dbReference>
<proteinExistence type="predicted"/>
<dbReference type="SUPFAM" id="SSF46689">
    <property type="entry name" value="Homeodomain-like"/>
    <property type="match status" value="2"/>
</dbReference>
<dbReference type="PANTHER" id="PTHR42713">
    <property type="entry name" value="HISTIDINE KINASE-RELATED"/>
    <property type="match status" value="1"/>
</dbReference>
<evidence type="ECO:0000256" key="7">
    <source>
        <dbReference type="ARBA" id="ARBA00023163"/>
    </source>
</evidence>
<evidence type="ECO:0008006" key="13">
    <source>
        <dbReference type="Google" id="ProtNLM"/>
    </source>
</evidence>
<evidence type="ECO:0000256" key="1">
    <source>
        <dbReference type="ARBA" id="ARBA00004496"/>
    </source>
</evidence>
<evidence type="ECO:0000256" key="5">
    <source>
        <dbReference type="ARBA" id="ARBA00023015"/>
    </source>
</evidence>
<dbReference type="InterPro" id="IPR011006">
    <property type="entry name" value="CheY-like_superfamily"/>
</dbReference>
<dbReference type="GO" id="GO:0043565">
    <property type="term" value="F:sequence-specific DNA binding"/>
    <property type="evidence" value="ECO:0007669"/>
    <property type="project" value="InterPro"/>
</dbReference>
<evidence type="ECO:0000313" key="12">
    <source>
        <dbReference type="Proteomes" id="UP000077881"/>
    </source>
</evidence>
<dbReference type="SMART" id="SM00448">
    <property type="entry name" value="REC"/>
    <property type="match status" value="1"/>
</dbReference>
<dbReference type="InterPro" id="IPR018060">
    <property type="entry name" value="HTH_AraC"/>
</dbReference>
<dbReference type="InterPro" id="IPR020449">
    <property type="entry name" value="Tscrpt_reg_AraC-type_HTH"/>
</dbReference>
<dbReference type="InterPro" id="IPR051552">
    <property type="entry name" value="HptR"/>
</dbReference>
<keyword evidence="7" id="KW-0804">Transcription</keyword>
<keyword evidence="12" id="KW-1185">Reference proteome</keyword>
<dbReference type="CDD" id="cd17536">
    <property type="entry name" value="REC_YesN-like"/>
    <property type="match status" value="1"/>
</dbReference>
<dbReference type="InterPro" id="IPR001789">
    <property type="entry name" value="Sig_transdc_resp-reg_receiver"/>
</dbReference>
<dbReference type="Pfam" id="PF12833">
    <property type="entry name" value="HTH_18"/>
    <property type="match status" value="1"/>
</dbReference>
<dbReference type="Gene3D" id="3.40.50.2300">
    <property type="match status" value="1"/>
</dbReference>
<feature type="domain" description="HTH araC/xylS-type" evidence="9">
    <location>
        <begin position="404"/>
        <end position="501"/>
    </location>
</feature>
<keyword evidence="4" id="KW-0902">Two-component regulatory system</keyword>
<dbReference type="InterPro" id="IPR009057">
    <property type="entry name" value="Homeodomain-like_sf"/>
</dbReference>
<evidence type="ECO:0000256" key="2">
    <source>
        <dbReference type="ARBA" id="ARBA00022490"/>
    </source>
</evidence>
<gene>
    <name evidence="11" type="ORF">ABB05_18230</name>
</gene>
<dbReference type="GO" id="GO:0005737">
    <property type="term" value="C:cytoplasm"/>
    <property type="evidence" value="ECO:0007669"/>
    <property type="project" value="UniProtKB-SubCell"/>
</dbReference>
<dbReference type="GO" id="GO:0000160">
    <property type="term" value="P:phosphorelay signal transduction system"/>
    <property type="evidence" value="ECO:0007669"/>
    <property type="project" value="UniProtKB-KW"/>
</dbReference>
<evidence type="ECO:0000259" key="10">
    <source>
        <dbReference type="PROSITE" id="PS50110"/>
    </source>
</evidence>
<name>A0A177ZKZ2_9BACI</name>
<dbReference type="Pfam" id="PF00072">
    <property type="entry name" value="Response_reg"/>
    <property type="match status" value="1"/>
</dbReference>
<keyword evidence="2" id="KW-0963">Cytoplasm</keyword>
<keyword evidence="6" id="KW-0238">DNA-binding</keyword>
<dbReference type="GO" id="GO:0003700">
    <property type="term" value="F:DNA-binding transcription factor activity"/>
    <property type="evidence" value="ECO:0007669"/>
    <property type="project" value="InterPro"/>
</dbReference>
<evidence type="ECO:0000259" key="9">
    <source>
        <dbReference type="PROSITE" id="PS01124"/>
    </source>
</evidence>
<comment type="caution">
    <text evidence="11">The sequence shown here is derived from an EMBL/GenBank/DDBJ whole genome shotgun (WGS) entry which is preliminary data.</text>
</comment>
<protein>
    <recommendedName>
        <fullName evidence="13">Two-component response regulator</fullName>
    </recommendedName>
</protein>
<keyword evidence="5" id="KW-0805">Transcription regulation</keyword>
<evidence type="ECO:0000256" key="6">
    <source>
        <dbReference type="ARBA" id="ARBA00023125"/>
    </source>
</evidence>
<dbReference type="PATRIC" id="fig|217031.6.peg.3953"/>
<dbReference type="SUPFAM" id="SSF52172">
    <property type="entry name" value="CheY-like"/>
    <property type="match status" value="1"/>
</dbReference>
<dbReference type="PROSITE" id="PS50110">
    <property type="entry name" value="RESPONSE_REGULATORY"/>
    <property type="match status" value="1"/>
</dbReference>
<accession>A0A177ZKZ2</accession>
<dbReference type="PROSITE" id="PS01124">
    <property type="entry name" value="HTH_ARAC_FAMILY_2"/>
    <property type="match status" value="1"/>
</dbReference>
<feature type="modified residue" description="4-aspartylphosphate" evidence="8">
    <location>
        <position position="55"/>
    </location>
</feature>
<dbReference type="InterPro" id="IPR018062">
    <property type="entry name" value="HTH_AraC-typ_CS"/>
</dbReference>
<dbReference type="SMART" id="SM00342">
    <property type="entry name" value="HTH_ARAC"/>
    <property type="match status" value="1"/>
</dbReference>
<dbReference type="Gene3D" id="1.10.10.60">
    <property type="entry name" value="Homeodomain-like"/>
    <property type="match status" value="2"/>
</dbReference>
<reference evidence="11 12" key="1">
    <citation type="submission" date="2015-05" db="EMBL/GenBank/DDBJ databases">
        <title>Comparison of genome.</title>
        <authorList>
            <person name="Zheng Z."/>
            <person name="Sun M."/>
        </authorList>
    </citation>
    <scope>NUCLEOTIDE SEQUENCE [LARGE SCALE GENOMIC DNA]</scope>
    <source>
        <strain evidence="11 12">G25-74</strain>
    </source>
</reference>
<evidence type="ECO:0000313" key="11">
    <source>
        <dbReference type="EMBL" id="OAK67970.1"/>
    </source>
</evidence>
<sequence length="506" mass="59502">MFKVLIVDDEPTIREGLAALIPWEEYRISQVETAKNGEEALQLHEKLSPDLMIVDIKMPGMTGIELIERIRRKDPLVHFIILSGYAEFEYAKSAISVGVEGYLLKPIVEEELMDYLARLKFKWEQAQLYQQLKDRLEDENKERMIESLLRGEIDAGIYKFFEKLRWSNYRILLITLENVIDLPSKKQLLKVYFSNGQSAIVSTYQQFLLAVFDGDSCQDDLHNELQKSVFHQSNQFTAALSEPVESLEELAKAYQITKQLLANRFFYEQDQILTIQSKPLLTIEEKKQKEQKSLKMQVEVLFYSIELGDQQAVQKICLEMVEEWMQENPSEESIKKNFIQLISTLINKLISDYQEFTDTFTNLMEKVIEIEKQSTIKQLITYIDSIFSEIIGQMDQQDSDLIVKKMIHLIERHYHTNIKLDTLAETFHYHRAYLGKLFKDYTGEYFNTYLDKIRIENSKKLLLEDLKIYQVAERVGYANVDYFHSKFKKYVGIPPSEYRKRKLIGK</sequence>
<evidence type="ECO:0000256" key="3">
    <source>
        <dbReference type="ARBA" id="ARBA00022553"/>
    </source>
</evidence>
<dbReference type="PANTHER" id="PTHR42713:SF3">
    <property type="entry name" value="TRANSCRIPTIONAL REGULATORY PROTEIN HPTR"/>
    <property type="match status" value="1"/>
</dbReference>
<dbReference type="PRINTS" id="PR00032">
    <property type="entry name" value="HTHARAC"/>
</dbReference>
<dbReference type="EMBL" id="LDJR01000058">
    <property type="protein sequence ID" value="OAK67970.1"/>
    <property type="molecule type" value="Genomic_DNA"/>
</dbReference>
<organism evidence="11 12">
    <name type="scientific">Lederbergia galactosidilytica</name>
    <dbReference type="NCBI Taxonomy" id="217031"/>
    <lineage>
        <taxon>Bacteria</taxon>
        <taxon>Bacillati</taxon>
        <taxon>Bacillota</taxon>
        <taxon>Bacilli</taxon>
        <taxon>Bacillales</taxon>
        <taxon>Bacillaceae</taxon>
        <taxon>Lederbergia</taxon>
    </lineage>
</organism>